<gene>
    <name evidence="1" type="ORF">D8788_09620</name>
</gene>
<evidence type="ECO:0000313" key="2">
    <source>
        <dbReference type="Proteomes" id="UP000271520"/>
    </source>
</evidence>
<evidence type="ECO:0000313" key="1">
    <source>
        <dbReference type="EMBL" id="RSJ88473.1"/>
    </source>
</evidence>
<sequence>MRYTNLYDTDDIVKDLIKNFQIDKVIILHFSNEQDFGLNQYREIINISDCSIKMFFDEFINENLYHYFLTTLKEVIEEIQKLIGFDTIPSINISNITGVKHELRENLNNIDFRLLTYNSSKEFDSLGRNDLSNICSNLDNGKAQILIGDSDFAQSYITSEYLYQVLVDKFNYNKLEYKFDYTSVVAGYLKTIEQFLYKLLCYQINYDRSEKWIKRGKKYVYRNKKRKYPRKEEVRENPKNEGIYQVLVTHNNLKFMDISLGSLIWYVSDNENCWNLSSQGRKLLNELLLDYKDSVRNGYFHKHNLEDIEELKRIRENTLYLLCFIIGSLKDFDISKFGVLDFSFNDFYTAISEVPKHIPFYIQETIISQPLLMTRVYKQEAESYDIDGLLEQNLYFAKINDSTIKYESVTDVPKNDLVIFNTKNVPYRAEYIVRGTEDGSNNKVEVYRKN</sequence>
<dbReference type="Proteomes" id="UP000271520">
    <property type="component" value="Unassembled WGS sequence"/>
</dbReference>
<comment type="caution">
    <text evidence="1">The sequence shown here is derived from an EMBL/GenBank/DDBJ whole genome shotgun (WGS) entry which is preliminary data.</text>
</comment>
<reference evidence="1 2" key="1">
    <citation type="submission" date="2018-11" db="EMBL/GenBank/DDBJ databases">
        <title>Species Designations Belie Phenotypic and Genotypic Heterogeneity in Oral Streptococci.</title>
        <authorList>
            <person name="Velsko I."/>
        </authorList>
    </citation>
    <scope>NUCLEOTIDE SEQUENCE [LARGE SCALE GENOMIC DNA]</scope>
    <source>
        <strain evidence="1 2">BCC22</strain>
    </source>
</reference>
<dbReference type="AlphaFoldDB" id="A0A428GY53"/>
<organism evidence="1 2">
    <name type="scientific">Streptococcus mitis</name>
    <dbReference type="NCBI Taxonomy" id="28037"/>
    <lineage>
        <taxon>Bacteria</taxon>
        <taxon>Bacillati</taxon>
        <taxon>Bacillota</taxon>
        <taxon>Bacilli</taxon>
        <taxon>Lactobacillales</taxon>
        <taxon>Streptococcaceae</taxon>
        <taxon>Streptococcus</taxon>
        <taxon>Streptococcus mitis group</taxon>
    </lineage>
</organism>
<proteinExistence type="predicted"/>
<dbReference type="EMBL" id="RJPW01000031">
    <property type="protein sequence ID" value="RSJ88473.1"/>
    <property type="molecule type" value="Genomic_DNA"/>
</dbReference>
<name>A0A428GY53_STRMT</name>
<protein>
    <submittedName>
        <fullName evidence="1">Uncharacterized protein</fullName>
    </submittedName>
</protein>
<accession>A0A428GY53</accession>